<dbReference type="Pfam" id="PF06429">
    <property type="entry name" value="Flg_bbr_C"/>
    <property type="match status" value="1"/>
</dbReference>
<evidence type="ECO:0000313" key="10">
    <source>
        <dbReference type="EMBL" id="MFC3676985.1"/>
    </source>
</evidence>
<feature type="domain" description="Flagellar hook protein FlgE/F/G-like D1" evidence="9">
    <location>
        <begin position="87"/>
        <end position="149"/>
    </location>
</feature>
<evidence type="ECO:0000259" key="9">
    <source>
        <dbReference type="Pfam" id="PF22692"/>
    </source>
</evidence>
<comment type="subcellular location">
    <subcellularLocation>
        <location evidence="1 5">Bacterial flagellum basal body</location>
    </subcellularLocation>
</comment>
<dbReference type="NCBIfam" id="TIGR03506">
    <property type="entry name" value="FlgEFG_subfam"/>
    <property type="match status" value="1"/>
</dbReference>
<comment type="similarity">
    <text evidence="2 5">Belongs to the flagella basal body rod proteins family.</text>
</comment>
<dbReference type="PANTHER" id="PTHR30435">
    <property type="entry name" value="FLAGELLAR PROTEIN"/>
    <property type="match status" value="1"/>
</dbReference>
<name>A0ABV7VHI5_9PROT</name>
<evidence type="ECO:0000256" key="1">
    <source>
        <dbReference type="ARBA" id="ARBA00004117"/>
    </source>
</evidence>
<dbReference type="PROSITE" id="PS00588">
    <property type="entry name" value="FLAGELLA_BB_ROD"/>
    <property type="match status" value="1"/>
</dbReference>
<sequence>MSITGAMQTAISGLNGQSTAIGYISDNVANASTTGYKRVESRFQTLITQSSAQSNTHSPGGVLNNAFFANNIQGSITQVPGATTSVAISGNGFIPVSKANGVDATTGLPTFETTSYYTRVGDFNQNNDGYLVNSSGYYLQAWPVDPATGVIDTSHTEQVRVSNLLDAPVATNLVNYSANLPSNVQDASGNLPATLPASSIQIFDSLGNAQDVDLIWTRLGSNQWSLQVNVPGSTPSSFGPAVVDFGGAVGGSTVTPGTLSGLTSAGGLTASAAGAVDDDASFSFNLDFGSGAQAITLDLGSYGNTSGTTQYAGDTLTLNDFKQDGVPQGTFKSLAIGSDGAVSVTFDNGNVKTFYQIPIAKFNDPTELDRVNGNAFVATPNSGAAVLVQSGASGAGDFVSSAVEESNVDIADEFSKLIVAQRAYSANAKIMTTADELLQDTLNIIR</sequence>
<evidence type="ECO:0000259" key="7">
    <source>
        <dbReference type="Pfam" id="PF06429"/>
    </source>
</evidence>
<evidence type="ECO:0000313" key="11">
    <source>
        <dbReference type="Proteomes" id="UP001595711"/>
    </source>
</evidence>
<dbReference type="InterPro" id="IPR010930">
    <property type="entry name" value="Flg_bb/hook_C_dom"/>
</dbReference>
<keyword evidence="10" id="KW-0966">Cell projection</keyword>
<feature type="domain" description="Flagellar basal body rod protein N-terminal" evidence="6">
    <location>
        <begin position="7"/>
        <end position="37"/>
    </location>
</feature>
<dbReference type="Pfam" id="PF00460">
    <property type="entry name" value="Flg_bb_rod"/>
    <property type="match status" value="1"/>
</dbReference>
<evidence type="ECO:0000259" key="8">
    <source>
        <dbReference type="Pfam" id="PF07559"/>
    </source>
</evidence>
<feature type="domain" description="Flagellar hook protein FlgE D2" evidence="8">
    <location>
        <begin position="197"/>
        <end position="325"/>
    </location>
</feature>
<evidence type="ECO:0000259" key="6">
    <source>
        <dbReference type="Pfam" id="PF00460"/>
    </source>
</evidence>
<feature type="domain" description="Flagellar basal-body/hook protein C-terminal" evidence="7">
    <location>
        <begin position="400"/>
        <end position="444"/>
    </location>
</feature>
<gene>
    <name evidence="10" type="ORF">ACFOOQ_15610</name>
</gene>
<dbReference type="InterPro" id="IPR020013">
    <property type="entry name" value="Flagellar_FlgE/F/G"/>
</dbReference>
<keyword evidence="11" id="KW-1185">Reference proteome</keyword>
<dbReference type="PANTHER" id="PTHR30435:SF1">
    <property type="entry name" value="FLAGELLAR HOOK PROTEIN FLGE"/>
    <property type="match status" value="1"/>
</dbReference>
<keyword evidence="10" id="KW-0969">Cilium</keyword>
<dbReference type="Proteomes" id="UP001595711">
    <property type="component" value="Unassembled WGS sequence"/>
</dbReference>
<dbReference type="InterPro" id="IPR053967">
    <property type="entry name" value="LlgE_F_G-like_D1"/>
</dbReference>
<dbReference type="InterPro" id="IPR037058">
    <property type="entry name" value="Falgellar_hook_FlgE_sf"/>
</dbReference>
<dbReference type="Pfam" id="PF07559">
    <property type="entry name" value="FlgE_D2"/>
    <property type="match status" value="1"/>
</dbReference>
<evidence type="ECO:0000256" key="2">
    <source>
        <dbReference type="ARBA" id="ARBA00009677"/>
    </source>
</evidence>
<evidence type="ECO:0000256" key="4">
    <source>
        <dbReference type="ARBA" id="ARBA00023143"/>
    </source>
</evidence>
<dbReference type="InterPro" id="IPR037925">
    <property type="entry name" value="FlgE/F/G-like"/>
</dbReference>
<keyword evidence="4 5" id="KW-0975">Bacterial flagellum</keyword>
<accession>A0ABV7VHI5</accession>
<dbReference type="InterPro" id="IPR011491">
    <property type="entry name" value="FlgE_D2"/>
</dbReference>
<evidence type="ECO:0000256" key="5">
    <source>
        <dbReference type="RuleBase" id="RU362116"/>
    </source>
</evidence>
<dbReference type="RefSeq" id="WP_379728334.1">
    <property type="nucleotide sequence ID" value="NZ_JBHRYJ010000003.1"/>
</dbReference>
<dbReference type="EMBL" id="JBHRYJ010000003">
    <property type="protein sequence ID" value="MFC3676985.1"/>
    <property type="molecule type" value="Genomic_DNA"/>
</dbReference>
<dbReference type="SUPFAM" id="SSF117143">
    <property type="entry name" value="Flagellar hook protein flgE"/>
    <property type="match status" value="1"/>
</dbReference>
<comment type="function">
    <text evidence="5">A flexible structure which links the flagellar filament to the drive apparatus in the basal body.</text>
</comment>
<reference evidence="11" key="1">
    <citation type="journal article" date="2019" name="Int. J. Syst. Evol. Microbiol.">
        <title>The Global Catalogue of Microorganisms (GCM) 10K type strain sequencing project: providing services to taxonomists for standard genome sequencing and annotation.</title>
        <authorList>
            <consortium name="The Broad Institute Genomics Platform"/>
            <consortium name="The Broad Institute Genome Sequencing Center for Infectious Disease"/>
            <person name="Wu L."/>
            <person name="Ma J."/>
        </authorList>
    </citation>
    <scope>NUCLEOTIDE SEQUENCE [LARGE SCALE GENOMIC DNA]</scope>
    <source>
        <strain evidence="11">KCTC 42182</strain>
    </source>
</reference>
<dbReference type="Pfam" id="PF22692">
    <property type="entry name" value="LlgE_F_G_D1"/>
    <property type="match status" value="1"/>
</dbReference>
<protein>
    <recommendedName>
        <fullName evidence="3 5">Flagellar hook protein FlgE</fullName>
    </recommendedName>
</protein>
<comment type="caution">
    <text evidence="10">The sequence shown here is derived from an EMBL/GenBank/DDBJ whole genome shotgun (WGS) entry which is preliminary data.</text>
</comment>
<keyword evidence="10" id="KW-0282">Flagellum</keyword>
<dbReference type="InterPro" id="IPR019776">
    <property type="entry name" value="Flagellar_basal_body_rod_CS"/>
</dbReference>
<evidence type="ECO:0000256" key="3">
    <source>
        <dbReference type="ARBA" id="ARBA00019015"/>
    </source>
</evidence>
<proteinExistence type="inferred from homology"/>
<dbReference type="Gene3D" id="2.60.98.20">
    <property type="entry name" value="Flagellar hook protein FlgE"/>
    <property type="match status" value="1"/>
</dbReference>
<dbReference type="InterPro" id="IPR001444">
    <property type="entry name" value="Flag_bb_rod_N"/>
</dbReference>
<organism evidence="10 11">
    <name type="scientific">Ferrovibrio xuzhouensis</name>
    <dbReference type="NCBI Taxonomy" id="1576914"/>
    <lineage>
        <taxon>Bacteria</taxon>
        <taxon>Pseudomonadati</taxon>
        <taxon>Pseudomonadota</taxon>
        <taxon>Alphaproteobacteria</taxon>
        <taxon>Rhodospirillales</taxon>
        <taxon>Rhodospirillaceae</taxon>
        <taxon>Ferrovibrio</taxon>
    </lineage>
</organism>